<feature type="active site" description="Proton donor" evidence="10">
    <location>
        <position position="180"/>
    </location>
</feature>
<accession>A0A7R9PX23</accession>
<dbReference type="Gene3D" id="3.40.532.10">
    <property type="entry name" value="Peptidase C12, ubiquitin carboxyl-terminal hydrolase"/>
    <property type="match status" value="2"/>
</dbReference>
<dbReference type="InterPro" id="IPR038765">
    <property type="entry name" value="Papain-like_cys_pep_sf"/>
</dbReference>
<sequence length="460" mass="50786">SLHLTATLKPPKKMSAERPVWVPIESNPDVINKFLSALGVADDSCRVVDVLGVDEELLPFIEGPVLSLVLLYPDYEDVTKRAADLGDNTVEVDKDLYFMRQLVGNACGTIALLHAIANNCHRIRFTDDSCLKKFLDSTRGMSAEESGRLFAKNAEICEIHGLFASEGQTQPRPDGGSEGHFVPLVHCNGGLYLCDATRDRAVSFGKTSEETFLSDAARVCRQVMAKHENNMNAEEPDWIPIESNPDVINKFLSALGVADDSCRVVDVLGVDEELLPFIEGPVLSLVLLYPDYEDETRRVGDLGDNTVEVDKDLYFMRQRVGGACGTIALLHAIANNCHRIRFTEDSCLKKFLDSTRGMSAEESGRLFVSNEDIRDIHHVFAVEGQTEAPPDDSSDGHFVPLVHCNGWLYLCDATRDQAVGFGRTSEDTFLSDAARVCRQAMARQPNNNKFSVMALVGQWV</sequence>
<dbReference type="PANTHER" id="PTHR10589">
    <property type="entry name" value="UBIQUITIN CARBOXYL-TERMINAL HYDROLASE"/>
    <property type="match status" value="1"/>
</dbReference>
<dbReference type="EC" id="3.4.19.12" evidence="3 11"/>
<dbReference type="PROSITE" id="PS00140">
    <property type="entry name" value="UCH_1"/>
    <property type="match status" value="1"/>
</dbReference>
<dbReference type="InterPro" id="IPR001578">
    <property type="entry name" value="Peptidase_C12_UCH"/>
</dbReference>
<dbReference type="PROSITE" id="PS52048">
    <property type="entry name" value="UCH_DOMAIN"/>
    <property type="match status" value="2"/>
</dbReference>
<dbReference type="FunFam" id="3.40.532.10:FF:000006">
    <property type="entry name" value="Ubiquitin carboxyl-terminal hydrolase"/>
    <property type="match status" value="2"/>
</dbReference>
<evidence type="ECO:0000313" key="13">
    <source>
        <dbReference type="EMBL" id="CAD7623936.1"/>
    </source>
</evidence>
<keyword evidence="14" id="KW-1185">Reference proteome</keyword>
<feature type="site" description="Transition state stabilizer" evidence="10">
    <location>
        <position position="318"/>
    </location>
</feature>
<evidence type="ECO:0000256" key="11">
    <source>
        <dbReference type="RuleBase" id="RU361215"/>
    </source>
</evidence>
<dbReference type="InterPro" id="IPR036959">
    <property type="entry name" value="Peptidase_C12_UCH_sf"/>
</dbReference>
<feature type="domain" description="UCH catalytic" evidence="12">
    <location>
        <begin position="20"/>
        <end position="245"/>
    </location>
</feature>
<dbReference type="AlphaFoldDB" id="A0A7R9PX23"/>
<feature type="site" description="Transition state stabilizer" evidence="10">
    <location>
        <position position="101"/>
    </location>
</feature>
<dbReference type="OrthoDB" id="427186at2759"/>
<reference evidence="13" key="1">
    <citation type="submission" date="2020-11" db="EMBL/GenBank/DDBJ databases">
        <authorList>
            <person name="Tran Van P."/>
        </authorList>
    </citation>
    <scope>NUCLEOTIDE SEQUENCE</scope>
</reference>
<dbReference type="GO" id="GO:0006511">
    <property type="term" value="P:ubiquitin-dependent protein catabolic process"/>
    <property type="evidence" value="ECO:0007669"/>
    <property type="project" value="UniProtKB-UniRule"/>
</dbReference>
<keyword evidence="4 10" id="KW-0645">Protease</keyword>
<evidence type="ECO:0000313" key="14">
    <source>
        <dbReference type="Proteomes" id="UP000759131"/>
    </source>
</evidence>
<evidence type="ECO:0000256" key="4">
    <source>
        <dbReference type="ARBA" id="ARBA00022670"/>
    </source>
</evidence>
<dbReference type="InterPro" id="IPR057254">
    <property type="entry name" value="UCH_AS"/>
</dbReference>
<feature type="domain" description="UCH catalytic" evidence="12">
    <location>
        <begin position="237"/>
        <end position="457"/>
    </location>
</feature>
<evidence type="ECO:0000256" key="9">
    <source>
        <dbReference type="ARBA" id="ARBA00073226"/>
    </source>
</evidence>
<evidence type="ECO:0000256" key="3">
    <source>
        <dbReference type="ARBA" id="ARBA00012759"/>
    </source>
</evidence>
<dbReference type="EMBL" id="CAJPIZ010001984">
    <property type="protein sequence ID" value="CAG2104366.1"/>
    <property type="molecule type" value="Genomic_DNA"/>
</dbReference>
<keyword evidence="7 10" id="KW-0788">Thiol protease</keyword>
<dbReference type="EMBL" id="OC856559">
    <property type="protein sequence ID" value="CAD7623936.1"/>
    <property type="molecule type" value="Genomic_DNA"/>
</dbReference>
<evidence type="ECO:0000256" key="10">
    <source>
        <dbReference type="PROSITE-ProRule" id="PRU01393"/>
    </source>
</evidence>
<feature type="site" description="Important for enzyme activity" evidence="10">
    <location>
        <position position="412"/>
    </location>
</feature>
<dbReference type="Proteomes" id="UP000759131">
    <property type="component" value="Unassembled WGS sequence"/>
</dbReference>
<gene>
    <name evidence="13" type="ORF">OSB1V03_LOCUS4383</name>
</gene>
<evidence type="ECO:0000256" key="5">
    <source>
        <dbReference type="ARBA" id="ARBA00022786"/>
    </source>
</evidence>
<name>A0A7R9PX23_9ACAR</name>
<feature type="active site" description="Nucleophile" evidence="10">
    <location>
        <position position="324"/>
    </location>
</feature>
<comment type="similarity">
    <text evidence="2 10 11">Belongs to the peptidase C12 family.</text>
</comment>
<evidence type="ECO:0000256" key="8">
    <source>
        <dbReference type="ARBA" id="ARBA00055560"/>
    </source>
</evidence>
<evidence type="ECO:0000259" key="12">
    <source>
        <dbReference type="PROSITE" id="PS52048"/>
    </source>
</evidence>
<proteinExistence type="inferred from homology"/>
<dbReference type="SUPFAM" id="SSF54001">
    <property type="entry name" value="Cysteine proteinases"/>
    <property type="match status" value="2"/>
</dbReference>
<comment type="catalytic activity">
    <reaction evidence="1 10 11">
        <text>Thiol-dependent hydrolysis of ester, thioester, amide, peptide and isopeptide bonds formed by the C-terminal Gly of ubiquitin (a 76-residue protein attached to proteins as an intracellular targeting signal).</text>
        <dbReference type="EC" id="3.4.19.12"/>
    </reaction>
</comment>
<feature type="site" description="Important for enzyme activity" evidence="10">
    <location>
        <position position="195"/>
    </location>
</feature>
<keyword evidence="5 10" id="KW-0833">Ubl conjugation pathway</keyword>
<dbReference type="GO" id="GO:0004843">
    <property type="term" value="F:cysteine-type deubiquitinase activity"/>
    <property type="evidence" value="ECO:0007669"/>
    <property type="project" value="UniProtKB-UniRule"/>
</dbReference>
<protein>
    <recommendedName>
        <fullName evidence="9 11">Ubiquitin carboxyl-terminal hydrolase</fullName>
        <ecNumber evidence="3 11">3.4.19.12</ecNumber>
    </recommendedName>
</protein>
<evidence type="ECO:0000256" key="2">
    <source>
        <dbReference type="ARBA" id="ARBA00009326"/>
    </source>
</evidence>
<dbReference type="Pfam" id="PF01088">
    <property type="entry name" value="Peptidase_C12"/>
    <property type="match status" value="2"/>
</dbReference>
<evidence type="ECO:0000256" key="1">
    <source>
        <dbReference type="ARBA" id="ARBA00000707"/>
    </source>
</evidence>
<comment type="function">
    <text evidence="8">Ubiquitin-protein hydrolase is involved both in the processing of ubiquitin precursors and of ubiquitinated proteins. This enzyme is a thiol protease that recognizes and hydrolyzes a peptide bond at the C-terminal glycine of ubiquitin.</text>
</comment>
<feature type="non-terminal residue" evidence="13">
    <location>
        <position position="460"/>
    </location>
</feature>
<organism evidence="13">
    <name type="scientific">Medioppia subpectinata</name>
    <dbReference type="NCBI Taxonomy" id="1979941"/>
    <lineage>
        <taxon>Eukaryota</taxon>
        <taxon>Metazoa</taxon>
        <taxon>Ecdysozoa</taxon>
        <taxon>Arthropoda</taxon>
        <taxon>Chelicerata</taxon>
        <taxon>Arachnida</taxon>
        <taxon>Acari</taxon>
        <taxon>Acariformes</taxon>
        <taxon>Sarcoptiformes</taxon>
        <taxon>Oribatida</taxon>
        <taxon>Brachypylina</taxon>
        <taxon>Oppioidea</taxon>
        <taxon>Oppiidae</taxon>
        <taxon>Medioppia</taxon>
    </lineage>
</organism>
<dbReference type="PANTHER" id="PTHR10589:SF17">
    <property type="entry name" value="UBIQUITIN CARBOXYL-TERMINAL HYDROLASE"/>
    <property type="match status" value="1"/>
</dbReference>
<feature type="active site" description="Proton donor" evidence="10">
    <location>
        <position position="397"/>
    </location>
</feature>
<dbReference type="GO" id="GO:0005737">
    <property type="term" value="C:cytoplasm"/>
    <property type="evidence" value="ECO:0007669"/>
    <property type="project" value="TreeGrafter"/>
</dbReference>
<feature type="active site" description="Nucleophile" evidence="10">
    <location>
        <position position="107"/>
    </location>
</feature>
<dbReference type="PRINTS" id="PR00707">
    <property type="entry name" value="UBCTHYDRLASE"/>
</dbReference>
<keyword evidence="6 10" id="KW-0378">Hydrolase</keyword>
<evidence type="ECO:0000256" key="7">
    <source>
        <dbReference type="ARBA" id="ARBA00022807"/>
    </source>
</evidence>
<dbReference type="GO" id="GO:0016579">
    <property type="term" value="P:protein deubiquitination"/>
    <property type="evidence" value="ECO:0007669"/>
    <property type="project" value="TreeGrafter"/>
</dbReference>
<evidence type="ECO:0000256" key="6">
    <source>
        <dbReference type="ARBA" id="ARBA00022801"/>
    </source>
</evidence>